<dbReference type="PANTHER" id="PTHR15854:SF4">
    <property type="entry name" value="PEROXYNITRITE ISOMERASE THAP4"/>
    <property type="match status" value="1"/>
</dbReference>
<dbReference type="InterPro" id="IPR012674">
    <property type="entry name" value="Calycin"/>
</dbReference>
<protein>
    <submittedName>
        <fullName evidence="4">Uncharacterized protein</fullName>
    </submittedName>
</protein>
<dbReference type="InterPro" id="IPR028002">
    <property type="entry name" value="Myb_DNA-bind_5"/>
</dbReference>
<gene>
    <name evidence="4" type="ORF">PACLA_8A076505</name>
</gene>
<feature type="domain" description="THAP4-like heme-binding" evidence="2">
    <location>
        <begin position="83"/>
        <end position="236"/>
    </location>
</feature>
<evidence type="ECO:0000256" key="1">
    <source>
        <dbReference type="ARBA" id="ARBA00036993"/>
    </source>
</evidence>
<dbReference type="InterPro" id="IPR045165">
    <property type="entry name" value="Nitrobindin"/>
</dbReference>
<feature type="domain" description="Myb/SANT-like DNA-binding" evidence="3">
    <location>
        <begin position="2"/>
        <end position="47"/>
    </location>
</feature>
<dbReference type="PANTHER" id="PTHR15854">
    <property type="entry name" value="THAP4 PROTEIN"/>
    <property type="match status" value="1"/>
</dbReference>
<dbReference type="SUPFAM" id="SSF50814">
    <property type="entry name" value="Lipocalins"/>
    <property type="match status" value="1"/>
</dbReference>
<reference evidence="4" key="1">
    <citation type="submission" date="2020-04" db="EMBL/GenBank/DDBJ databases">
        <authorList>
            <person name="Alioto T."/>
            <person name="Alioto T."/>
            <person name="Gomez Garrido J."/>
        </authorList>
    </citation>
    <scope>NUCLEOTIDE SEQUENCE</scope>
    <source>
        <strain evidence="4">A484AB</strain>
    </source>
</reference>
<comment type="caution">
    <text evidence="4">The sequence shown here is derived from an EMBL/GenBank/DDBJ whole genome shotgun (WGS) entry which is preliminary data.</text>
</comment>
<evidence type="ECO:0000313" key="5">
    <source>
        <dbReference type="Proteomes" id="UP001152795"/>
    </source>
</evidence>
<evidence type="ECO:0000313" key="4">
    <source>
        <dbReference type="EMBL" id="CAB4019203.1"/>
    </source>
</evidence>
<dbReference type="CDD" id="cd07828">
    <property type="entry name" value="lipocalin_heme-bd-THAP4-like"/>
    <property type="match status" value="1"/>
</dbReference>
<proteinExistence type="predicted"/>
<sequence>MIKQKNSAWETLTEEFNYQAGVSECDYKQIKKCWENIKSRAKKSIAKQKREAKLTAGGTASSERDEGAEAVVSIIPAPNDYGLDTLSWLIGKWKGEGCGTYPTIKPFEYVEEVEFSNDGIPFINYKSSSWDINHTKPMHWESGFIRFKPESKTVALMLAHNFGMTEIVEGETNDEKEIHFKSSSGSLSRMSFASSPHVVATERVYKSLGPNQMEFKLFMATENQPLGLHLHITYERVLTA</sequence>
<dbReference type="OrthoDB" id="58529at2759"/>
<dbReference type="Pfam" id="PF08768">
    <property type="entry name" value="THAP4_heme-bd"/>
    <property type="match status" value="1"/>
</dbReference>
<dbReference type="AlphaFoldDB" id="A0A7D9EX68"/>
<dbReference type="Proteomes" id="UP001152795">
    <property type="component" value="Unassembled WGS sequence"/>
</dbReference>
<name>A0A7D9EX68_PARCT</name>
<dbReference type="Pfam" id="PF13873">
    <property type="entry name" value="Myb_DNA-bind_5"/>
    <property type="match status" value="1"/>
</dbReference>
<evidence type="ECO:0000259" key="3">
    <source>
        <dbReference type="Pfam" id="PF13873"/>
    </source>
</evidence>
<organism evidence="4 5">
    <name type="scientific">Paramuricea clavata</name>
    <name type="common">Red gorgonian</name>
    <name type="synonym">Violescent sea-whip</name>
    <dbReference type="NCBI Taxonomy" id="317549"/>
    <lineage>
        <taxon>Eukaryota</taxon>
        <taxon>Metazoa</taxon>
        <taxon>Cnidaria</taxon>
        <taxon>Anthozoa</taxon>
        <taxon>Octocorallia</taxon>
        <taxon>Malacalcyonacea</taxon>
        <taxon>Plexauridae</taxon>
        <taxon>Paramuricea</taxon>
    </lineage>
</organism>
<dbReference type="InterPro" id="IPR014878">
    <property type="entry name" value="THAP4-like_heme-bd"/>
</dbReference>
<comment type="catalytic activity">
    <reaction evidence="1">
        <text>peroxynitrite = nitrate</text>
        <dbReference type="Rhea" id="RHEA:63116"/>
        <dbReference type="ChEBI" id="CHEBI:17632"/>
        <dbReference type="ChEBI" id="CHEBI:25941"/>
    </reaction>
    <physiologicalReaction direction="left-to-right" evidence="1">
        <dbReference type="Rhea" id="RHEA:63117"/>
    </physiologicalReaction>
</comment>
<keyword evidence="5" id="KW-1185">Reference proteome</keyword>
<dbReference type="Gene3D" id="2.40.128.20">
    <property type="match status" value="1"/>
</dbReference>
<accession>A0A7D9EX68</accession>
<dbReference type="EMBL" id="CACRXK020010346">
    <property type="protein sequence ID" value="CAB4019203.1"/>
    <property type="molecule type" value="Genomic_DNA"/>
</dbReference>
<evidence type="ECO:0000259" key="2">
    <source>
        <dbReference type="Pfam" id="PF08768"/>
    </source>
</evidence>